<dbReference type="PROSITE" id="PS50075">
    <property type="entry name" value="CARRIER"/>
    <property type="match status" value="1"/>
</dbReference>
<keyword evidence="2" id="KW-0597">Phosphoprotein</keyword>
<feature type="domain" description="Carrier" evidence="3">
    <location>
        <begin position="587"/>
        <end position="665"/>
    </location>
</feature>
<dbReference type="PROSITE" id="PS00455">
    <property type="entry name" value="AMP_BINDING"/>
    <property type="match status" value="1"/>
</dbReference>
<dbReference type="GO" id="GO:0005737">
    <property type="term" value="C:cytoplasm"/>
    <property type="evidence" value="ECO:0007669"/>
    <property type="project" value="TreeGrafter"/>
</dbReference>
<dbReference type="InterPro" id="IPR045851">
    <property type="entry name" value="AMP-bd_C_sf"/>
</dbReference>
<dbReference type="InterPro" id="IPR000873">
    <property type="entry name" value="AMP-dep_synth/lig_dom"/>
</dbReference>
<evidence type="ECO:0000256" key="2">
    <source>
        <dbReference type="ARBA" id="ARBA00022553"/>
    </source>
</evidence>
<dbReference type="GO" id="GO:0043041">
    <property type="term" value="P:amino acid activation for nonribosomal peptide biosynthetic process"/>
    <property type="evidence" value="ECO:0007669"/>
    <property type="project" value="TreeGrafter"/>
</dbReference>
<evidence type="ECO:0000256" key="1">
    <source>
        <dbReference type="ARBA" id="ARBA00022450"/>
    </source>
</evidence>
<dbReference type="EMBL" id="CAJOBB010008182">
    <property type="protein sequence ID" value="CAF4203024.1"/>
    <property type="molecule type" value="Genomic_DNA"/>
</dbReference>
<dbReference type="SUPFAM" id="SSF52777">
    <property type="entry name" value="CoA-dependent acyltransferases"/>
    <property type="match status" value="1"/>
</dbReference>
<dbReference type="Gene3D" id="1.10.1200.10">
    <property type="entry name" value="ACP-like"/>
    <property type="match status" value="1"/>
</dbReference>
<dbReference type="InterPro" id="IPR020845">
    <property type="entry name" value="AMP-binding_CS"/>
</dbReference>
<dbReference type="Gene3D" id="3.40.50.12780">
    <property type="entry name" value="N-terminal domain of ligase-like"/>
    <property type="match status" value="1"/>
</dbReference>
<comment type="caution">
    <text evidence="4">The sequence shown here is derived from an EMBL/GenBank/DDBJ whole genome shotgun (WGS) entry which is preliminary data.</text>
</comment>
<dbReference type="InterPro" id="IPR001242">
    <property type="entry name" value="Condensation_dom"/>
</dbReference>
<dbReference type="SUPFAM" id="SSF56801">
    <property type="entry name" value="Acetyl-CoA synthetase-like"/>
    <property type="match status" value="1"/>
</dbReference>
<evidence type="ECO:0000259" key="3">
    <source>
        <dbReference type="PROSITE" id="PS50075"/>
    </source>
</evidence>
<organism evidence="4 5">
    <name type="scientific">Adineta steineri</name>
    <dbReference type="NCBI Taxonomy" id="433720"/>
    <lineage>
        <taxon>Eukaryota</taxon>
        <taxon>Metazoa</taxon>
        <taxon>Spiralia</taxon>
        <taxon>Gnathifera</taxon>
        <taxon>Rotifera</taxon>
        <taxon>Eurotatoria</taxon>
        <taxon>Bdelloidea</taxon>
        <taxon>Adinetida</taxon>
        <taxon>Adinetidae</taxon>
        <taxon>Adineta</taxon>
    </lineage>
</organism>
<dbReference type="CDD" id="cd05930">
    <property type="entry name" value="A_NRPS"/>
    <property type="match status" value="1"/>
</dbReference>
<dbReference type="Gene3D" id="3.30.300.30">
    <property type="match status" value="1"/>
</dbReference>
<feature type="non-terminal residue" evidence="4">
    <location>
        <position position="1"/>
    </location>
</feature>
<proteinExistence type="predicted"/>
<protein>
    <recommendedName>
        <fullName evidence="3">Carrier domain-containing protein</fullName>
    </recommendedName>
</protein>
<name>A0A820BKQ7_9BILA</name>
<dbReference type="Proteomes" id="UP000663868">
    <property type="component" value="Unassembled WGS sequence"/>
</dbReference>
<dbReference type="GO" id="GO:0003824">
    <property type="term" value="F:catalytic activity"/>
    <property type="evidence" value="ECO:0007669"/>
    <property type="project" value="InterPro"/>
</dbReference>
<dbReference type="InterPro" id="IPR042099">
    <property type="entry name" value="ANL_N_sf"/>
</dbReference>
<gene>
    <name evidence="4" type="ORF">KXQ929_LOCUS40211</name>
</gene>
<evidence type="ECO:0000313" key="5">
    <source>
        <dbReference type="Proteomes" id="UP000663868"/>
    </source>
</evidence>
<dbReference type="Gene3D" id="3.30.559.10">
    <property type="entry name" value="Chloramphenicol acetyltransferase-like domain"/>
    <property type="match status" value="1"/>
</dbReference>
<keyword evidence="1" id="KW-0596">Phosphopantetheine</keyword>
<dbReference type="InterPro" id="IPR009081">
    <property type="entry name" value="PP-bd_ACP"/>
</dbReference>
<dbReference type="GO" id="GO:0031177">
    <property type="term" value="F:phosphopantetheine binding"/>
    <property type="evidence" value="ECO:0007669"/>
    <property type="project" value="TreeGrafter"/>
</dbReference>
<evidence type="ECO:0000313" key="4">
    <source>
        <dbReference type="EMBL" id="CAF4203024.1"/>
    </source>
</evidence>
<dbReference type="GO" id="GO:0044550">
    <property type="term" value="P:secondary metabolite biosynthetic process"/>
    <property type="evidence" value="ECO:0007669"/>
    <property type="project" value="TreeGrafter"/>
</dbReference>
<dbReference type="Pfam" id="PF00501">
    <property type="entry name" value="AMP-binding"/>
    <property type="match status" value="1"/>
</dbReference>
<dbReference type="InterPro" id="IPR025110">
    <property type="entry name" value="AMP-bd_C"/>
</dbReference>
<sequence length="930" mass="105965">MDVNALSCTINASLDIFNVETIDNISQRFHLMLNQLFASADNQMNKPLYEISVTLPNERLLMQSMNNTQVSFPSPLTCIHHEFVCQVMKHPQKLAVELDDQSLTYCELLHYVQILSLTLLDDYLIAPGEIICQCVERSLSMVVGILSIAMVGSAYCPLSLRDPPERLQALVNQSQSRLVLVHASTPAVFSPDNITLNIDSIIRFEERSSAINLNELSDIAVTPESVVFVIFTSGSTGIPKAVQLRHRNFTEFMHSFVNIDVVTKSDIVIQMARCSFDNHLLSLVGTLIIGSTLVMLRPEGNMDLEYLAGVLDQKQITVMHAVPSLLNSLFEFLRISKRTSAVKYLRSLCSGGEAVNIKQVSLFQNVVGEQCLIRNHYGPAEITINCTCYSIKLSKSQTDIPIDQLLPNYQCLILDEFLQFVCIGHEGELLVSGVGIFAGYFNRDDLTAKAVININEVMYYKTGDLVRMDNNGLLHYQGRKDHQIKLHGQRIELGEIERCLLSITSISACVVVKWGDDHLVAYVQSFHINEEELRHHCQSHLPPHMIPSIFIILDRLPLNPNGKIDRKLLPSPHFSSTHLTNNIELLLPTNDIEVTIHHIWCEIFNQNQISIDTNIFTIGGHSLLMMQLLHRYKIEFHLETNILSISNLFQHPTIIDHAQLIYQTINVKENINDYHWSSLHLTQARASFAQERIYLDEQIRFSSNKTTMNNIYVIPLLYRISSMNDHISITRLFHAFQSVITKHNILRIALYIDDTNGNITQHCLDANVILNDDIKSYSLTIVNIHNDDHRHMNEIIEEILNQSDLFDLSKGRVIRCHILRHYHPSQDSISCENDDLLTENDHILISIHHAMFDGASTSIFIRDLSLAYQSNDSLSMDENTLNYIDYSIHEHLMDMTLSQEFWLLQLKGCNLARQLSLPVDRQRSSTNQQR</sequence>
<dbReference type="InterPro" id="IPR036736">
    <property type="entry name" value="ACP-like_sf"/>
</dbReference>
<dbReference type="PANTHER" id="PTHR45527:SF1">
    <property type="entry name" value="FATTY ACID SYNTHASE"/>
    <property type="match status" value="1"/>
</dbReference>
<dbReference type="InterPro" id="IPR023213">
    <property type="entry name" value="CAT-like_dom_sf"/>
</dbReference>
<dbReference type="Gene3D" id="3.30.559.30">
    <property type="entry name" value="Nonribosomal peptide synthetase, condensation domain"/>
    <property type="match status" value="1"/>
</dbReference>
<dbReference type="Pfam" id="PF00668">
    <property type="entry name" value="Condensation"/>
    <property type="match status" value="1"/>
</dbReference>
<reference evidence="4" key="1">
    <citation type="submission" date="2021-02" db="EMBL/GenBank/DDBJ databases">
        <authorList>
            <person name="Nowell W R."/>
        </authorList>
    </citation>
    <scope>NUCLEOTIDE SEQUENCE</scope>
</reference>
<dbReference type="Pfam" id="PF13193">
    <property type="entry name" value="AMP-binding_C"/>
    <property type="match status" value="1"/>
</dbReference>
<dbReference type="PANTHER" id="PTHR45527">
    <property type="entry name" value="NONRIBOSOMAL PEPTIDE SYNTHETASE"/>
    <property type="match status" value="1"/>
</dbReference>
<dbReference type="Pfam" id="PF00550">
    <property type="entry name" value="PP-binding"/>
    <property type="match status" value="1"/>
</dbReference>
<dbReference type="SUPFAM" id="SSF47336">
    <property type="entry name" value="ACP-like"/>
    <property type="match status" value="1"/>
</dbReference>
<accession>A0A820BKQ7</accession>
<dbReference type="AlphaFoldDB" id="A0A820BKQ7"/>